<organism evidence="2 3">
    <name type="scientific">Trifolium medium</name>
    <dbReference type="NCBI Taxonomy" id="97028"/>
    <lineage>
        <taxon>Eukaryota</taxon>
        <taxon>Viridiplantae</taxon>
        <taxon>Streptophyta</taxon>
        <taxon>Embryophyta</taxon>
        <taxon>Tracheophyta</taxon>
        <taxon>Spermatophyta</taxon>
        <taxon>Magnoliopsida</taxon>
        <taxon>eudicotyledons</taxon>
        <taxon>Gunneridae</taxon>
        <taxon>Pentapetalae</taxon>
        <taxon>rosids</taxon>
        <taxon>fabids</taxon>
        <taxon>Fabales</taxon>
        <taxon>Fabaceae</taxon>
        <taxon>Papilionoideae</taxon>
        <taxon>50 kb inversion clade</taxon>
        <taxon>NPAAA clade</taxon>
        <taxon>Hologalegina</taxon>
        <taxon>IRL clade</taxon>
        <taxon>Trifolieae</taxon>
        <taxon>Trifolium</taxon>
    </lineage>
</organism>
<feature type="region of interest" description="Disordered" evidence="1">
    <location>
        <begin position="1"/>
        <end position="36"/>
    </location>
</feature>
<evidence type="ECO:0000313" key="2">
    <source>
        <dbReference type="EMBL" id="MCI92400.1"/>
    </source>
</evidence>
<name>A0A392W138_9FABA</name>
<dbReference type="Proteomes" id="UP000265520">
    <property type="component" value="Unassembled WGS sequence"/>
</dbReference>
<evidence type="ECO:0000313" key="3">
    <source>
        <dbReference type="Proteomes" id="UP000265520"/>
    </source>
</evidence>
<dbReference type="AlphaFoldDB" id="A0A392W138"/>
<proteinExistence type="predicted"/>
<sequence length="36" mass="4035">MSARRAQVREGLPQAGQNCVARRNERPPHPVQALHC</sequence>
<reference evidence="2 3" key="1">
    <citation type="journal article" date="2018" name="Front. Plant Sci.">
        <title>Red Clover (Trifolium pratense) and Zigzag Clover (T. medium) - A Picture of Genomic Similarities and Differences.</title>
        <authorList>
            <person name="Dluhosova J."/>
            <person name="Istvanek J."/>
            <person name="Nedelnik J."/>
            <person name="Repkova J."/>
        </authorList>
    </citation>
    <scope>NUCLEOTIDE SEQUENCE [LARGE SCALE GENOMIC DNA]</scope>
    <source>
        <strain evidence="3">cv. 10/8</strain>
        <tissue evidence="2">Leaf</tissue>
    </source>
</reference>
<comment type="caution">
    <text evidence="2">The sequence shown here is derived from an EMBL/GenBank/DDBJ whole genome shotgun (WGS) entry which is preliminary data.</text>
</comment>
<keyword evidence="3" id="KW-1185">Reference proteome</keyword>
<dbReference type="EMBL" id="LXQA011300056">
    <property type="protein sequence ID" value="MCI92400.1"/>
    <property type="molecule type" value="Genomic_DNA"/>
</dbReference>
<accession>A0A392W138</accession>
<protein>
    <submittedName>
        <fullName evidence="2">Uncharacterized protein</fullName>
    </submittedName>
</protein>
<evidence type="ECO:0000256" key="1">
    <source>
        <dbReference type="SAM" id="MobiDB-lite"/>
    </source>
</evidence>